<accession>A0A7R9A765</accession>
<reference evidence="1" key="1">
    <citation type="submission" date="2020-11" db="EMBL/GenBank/DDBJ databases">
        <authorList>
            <person name="Tran Van P."/>
        </authorList>
    </citation>
    <scope>NUCLEOTIDE SEQUENCE</scope>
</reference>
<evidence type="ECO:0000313" key="1">
    <source>
        <dbReference type="EMBL" id="CAD7246152.1"/>
    </source>
</evidence>
<dbReference type="InterPro" id="IPR032072">
    <property type="entry name" value="DUF4807"/>
</dbReference>
<organism evidence="1">
    <name type="scientific">Darwinula stevensoni</name>
    <dbReference type="NCBI Taxonomy" id="69355"/>
    <lineage>
        <taxon>Eukaryota</taxon>
        <taxon>Metazoa</taxon>
        <taxon>Ecdysozoa</taxon>
        <taxon>Arthropoda</taxon>
        <taxon>Crustacea</taxon>
        <taxon>Oligostraca</taxon>
        <taxon>Ostracoda</taxon>
        <taxon>Podocopa</taxon>
        <taxon>Podocopida</taxon>
        <taxon>Darwinulocopina</taxon>
        <taxon>Darwinuloidea</taxon>
        <taxon>Darwinulidae</taxon>
        <taxon>Darwinula</taxon>
    </lineage>
</organism>
<dbReference type="PANTHER" id="PTHR36693:SF1">
    <property type="entry name" value="GH02722P"/>
    <property type="match status" value="1"/>
</dbReference>
<evidence type="ECO:0000313" key="2">
    <source>
        <dbReference type="Proteomes" id="UP000677054"/>
    </source>
</evidence>
<dbReference type="OrthoDB" id="121932at2759"/>
<proteinExistence type="predicted"/>
<dbReference type="Proteomes" id="UP000677054">
    <property type="component" value="Unassembled WGS sequence"/>
</dbReference>
<dbReference type="Pfam" id="PF16065">
    <property type="entry name" value="DUF4807"/>
    <property type="match status" value="1"/>
</dbReference>
<dbReference type="EMBL" id="LR900571">
    <property type="protein sequence ID" value="CAD7246152.1"/>
    <property type="molecule type" value="Genomic_DNA"/>
</dbReference>
<name>A0A7R9A765_9CRUS</name>
<dbReference type="PANTHER" id="PTHR36693">
    <property type="entry name" value="GH02722P"/>
    <property type="match status" value="1"/>
</dbReference>
<sequence>MRSQKIFRLVVEHAELSSLMFWLSTLGGAYSSLGETYSYCAEMAGQISQKQLKIALTQGDPITASKCKLFAALSLIQTGRFLEARRIIREQWNFSQSLPESGRDVRLERMCQGIWHKLRCLQLRKSREQKVSSLSSLPFF</sequence>
<dbReference type="EMBL" id="CAJPEV010001054">
    <property type="protein sequence ID" value="CAG0890413.1"/>
    <property type="molecule type" value="Genomic_DNA"/>
</dbReference>
<keyword evidence="2" id="KW-1185">Reference proteome</keyword>
<dbReference type="AlphaFoldDB" id="A0A7R9A765"/>
<protein>
    <submittedName>
        <fullName evidence="1">Uncharacterized protein</fullName>
    </submittedName>
</protein>
<gene>
    <name evidence="1" type="ORF">DSTB1V02_LOCUS6009</name>
</gene>